<feature type="active site" evidence="11">
    <location>
        <position position="313"/>
    </location>
</feature>
<dbReference type="PRINTS" id="PR00792">
    <property type="entry name" value="PEPSIN"/>
</dbReference>
<keyword evidence="5 13" id="KW-0732">Signal</keyword>
<keyword evidence="10" id="KW-0325">Glycoprotein</keyword>
<name>A0AA36DA21_9BILA</name>
<feature type="disulfide bond" evidence="12">
    <location>
        <begin position="101"/>
        <end position="144"/>
    </location>
</feature>
<evidence type="ECO:0000313" key="15">
    <source>
        <dbReference type="EMBL" id="CAJ0582493.1"/>
    </source>
</evidence>
<accession>A0AA36DA21</accession>
<evidence type="ECO:0000256" key="5">
    <source>
        <dbReference type="ARBA" id="ARBA00022729"/>
    </source>
</evidence>
<protein>
    <recommendedName>
        <fullName evidence="14">Peptidase A1 domain-containing protein</fullName>
    </recommendedName>
</protein>
<keyword evidence="9 12" id="KW-1015">Disulfide bond</keyword>
<dbReference type="InterPro" id="IPR033121">
    <property type="entry name" value="PEPTIDASE_A1"/>
</dbReference>
<evidence type="ECO:0000259" key="14">
    <source>
        <dbReference type="PROSITE" id="PS51767"/>
    </source>
</evidence>
<evidence type="ECO:0000256" key="8">
    <source>
        <dbReference type="ARBA" id="ARBA00023145"/>
    </source>
</evidence>
<dbReference type="SUPFAM" id="SSF50630">
    <property type="entry name" value="Acid proteases"/>
    <property type="match status" value="1"/>
</dbReference>
<keyword evidence="3" id="KW-0964">Secreted</keyword>
<comment type="caution">
    <text evidence="15">The sequence shown here is derived from an EMBL/GenBank/DDBJ whole genome shotgun (WGS) entry which is preliminary data.</text>
</comment>
<evidence type="ECO:0000256" key="12">
    <source>
        <dbReference type="PIRSR" id="PIRSR601461-2"/>
    </source>
</evidence>
<comment type="similarity">
    <text evidence="2">Belongs to the peptidase A1 family.</text>
</comment>
<keyword evidence="7" id="KW-0378">Hydrolase</keyword>
<organism evidence="15 16">
    <name type="scientific">Mesorhabditis spiculigera</name>
    <dbReference type="NCBI Taxonomy" id="96644"/>
    <lineage>
        <taxon>Eukaryota</taxon>
        <taxon>Metazoa</taxon>
        <taxon>Ecdysozoa</taxon>
        <taxon>Nematoda</taxon>
        <taxon>Chromadorea</taxon>
        <taxon>Rhabditida</taxon>
        <taxon>Rhabditina</taxon>
        <taxon>Rhabditomorpha</taxon>
        <taxon>Rhabditoidea</taxon>
        <taxon>Rhabditidae</taxon>
        <taxon>Mesorhabditinae</taxon>
        <taxon>Mesorhabditis</taxon>
    </lineage>
</organism>
<feature type="domain" description="Peptidase A1" evidence="14">
    <location>
        <begin position="70"/>
        <end position="420"/>
    </location>
</feature>
<feature type="chain" id="PRO_5041414269" description="Peptidase A1 domain-containing protein" evidence="13">
    <location>
        <begin position="16"/>
        <end position="428"/>
    </location>
</feature>
<keyword evidence="6" id="KW-0064">Aspartyl protease</keyword>
<feature type="non-terminal residue" evidence="15">
    <location>
        <position position="1"/>
    </location>
</feature>
<dbReference type="GO" id="GO:0005576">
    <property type="term" value="C:extracellular region"/>
    <property type="evidence" value="ECO:0007669"/>
    <property type="project" value="UniProtKB-SubCell"/>
</dbReference>
<proteinExistence type="inferred from homology"/>
<comment type="subcellular location">
    <subcellularLocation>
        <location evidence="1">Secreted</location>
    </subcellularLocation>
</comment>
<dbReference type="PANTHER" id="PTHR47966:SF5">
    <property type="entry name" value="ASPARTIC PROTEASE 10"/>
    <property type="match status" value="1"/>
</dbReference>
<dbReference type="Proteomes" id="UP001177023">
    <property type="component" value="Unassembled WGS sequence"/>
</dbReference>
<evidence type="ECO:0000256" key="3">
    <source>
        <dbReference type="ARBA" id="ARBA00022525"/>
    </source>
</evidence>
<dbReference type="EMBL" id="CATQJA010002664">
    <property type="protein sequence ID" value="CAJ0582493.1"/>
    <property type="molecule type" value="Genomic_DNA"/>
</dbReference>
<dbReference type="FunFam" id="2.40.70.10:FF:000058">
    <property type="entry name" value="ASpartyl Protease"/>
    <property type="match status" value="1"/>
</dbReference>
<dbReference type="PROSITE" id="PS51767">
    <property type="entry name" value="PEPTIDASE_A1"/>
    <property type="match status" value="1"/>
</dbReference>
<sequence length="428" mass="46131">MKLILGTVLVAFALAEVHRIPIGHRPSLKQQYLTEGRLPEYLARKEARLAKSAKLASAGQPILDFDDMAYFNFIDLGTPRQTFMVFIDSGSSTLWVPDATCGGGGQPTCGLYCKQTSHDNCLSFCRPECCTQKANSPFQLANPCLSKRTFNSTLSSTYKSLGQSFDIVYQTGEVKGNLATDTFCLTNSTFCVTGQGFGQATTIGSDFAAQPMDGMLGLGWPSLAVNNLNPPMFNAWNQKLMDKPVFTVALQGVGPQITQGGQLTIGDYDSTNCASTIDWVPLTSQTFWQFKLDGVKSGSYSAAPNGGWQAISDTASTFIGAPQAVIDGLAKVVGARYDDLFKSYFIDCDAEAPAITLTINGKLYNITAKNYVIAAGPGLCQFAFFPLSGGGFYPSWMLGPPFIREYCGVHDLQSSRYGLAKSVQTGSH</sequence>
<keyword evidence="16" id="KW-1185">Reference proteome</keyword>
<evidence type="ECO:0000256" key="1">
    <source>
        <dbReference type="ARBA" id="ARBA00004613"/>
    </source>
</evidence>
<dbReference type="GO" id="GO:0004190">
    <property type="term" value="F:aspartic-type endopeptidase activity"/>
    <property type="evidence" value="ECO:0007669"/>
    <property type="project" value="UniProtKB-KW"/>
</dbReference>
<dbReference type="GO" id="GO:0006508">
    <property type="term" value="P:proteolysis"/>
    <property type="evidence" value="ECO:0007669"/>
    <property type="project" value="UniProtKB-KW"/>
</dbReference>
<dbReference type="InterPro" id="IPR021109">
    <property type="entry name" value="Peptidase_aspartic_dom_sf"/>
</dbReference>
<evidence type="ECO:0000256" key="7">
    <source>
        <dbReference type="ARBA" id="ARBA00022801"/>
    </source>
</evidence>
<feature type="active site" evidence="11">
    <location>
        <position position="88"/>
    </location>
</feature>
<evidence type="ECO:0000256" key="9">
    <source>
        <dbReference type="ARBA" id="ARBA00023157"/>
    </source>
</evidence>
<dbReference type="InterPro" id="IPR034164">
    <property type="entry name" value="Pepsin-like_dom"/>
</dbReference>
<dbReference type="GO" id="GO:0005764">
    <property type="term" value="C:lysosome"/>
    <property type="evidence" value="ECO:0007669"/>
    <property type="project" value="TreeGrafter"/>
</dbReference>
<keyword evidence="8" id="KW-0865">Zymogen</keyword>
<evidence type="ECO:0000256" key="11">
    <source>
        <dbReference type="PIRSR" id="PIRSR601461-1"/>
    </source>
</evidence>
<dbReference type="Pfam" id="PF00026">
    <property type="entry name" value="Asp"/>
    <property type="match status" value="1"/>
</dbReference>
<gene>
    <name evidence="15" type="ORF">MSPICULIGERA_LOCUS20623</name>
</gene>
<dbReference type="InterPro" id="IPR001461">
    <property type="entry name" value="Aspartic_peptidase_A1"/>
</dbReference>
<dbReference type="Gene3D" id="2.40.70.10">
    <property type="entry name" value="Acid Proteases"/>
    <property type="match status" value="2"/>
</dbReference>
<keyword evidence="4" id="KW-0645">Protease</keyword>
<evidence type="ECO:0000256" key="4">
    <source>
        <dbReference type="ARBA" id="ARBA00022670"/>
    </source>
</evidence>
<dbReference type="PANTHER" id="PTHR47966">
    <property type="entry name" value="BETA-SITE APP-CLEAVING ENZYME, ISOFORM A-RELATED"/>
    <property type="match status" value="1"/>
</dbReference>
<reference evidence="15" key="1">
    <citation type="submission" date="2023-06" db="EMBL/GenBank/DDBJ databases">
        <authorList>
            <person name="Delattre M."/>
        </authorList>
    </citation>
    <scope>NUCLEOTIDE SEQUENCE</scope>
    <source>
        <strain evidence="15">AF72</strain>
    </source>
</reference>
<dbReference type="AlphaFoldDB" id="A0AA36DA21"/>
<evidence type="ECO:0000256" key="2">
    <source>
        <dbReference type="ARBA" id="ARBA00007447"/>
    </source>
</evidence>
<evidence type="ECO:0000313" key="16">
    <source>
        <dbReference type="Proteomes" id="UP001177023"/>
    </source>
</evidence>
<dbReference type="CDD" id="cd05471">
    <property type="entry name" value="pepsin_like"/>
    <property type="match status" value="1"/>
</dbReference>
<feature type="signal peptide" evidence="13">
    <location>
        <begin position="1"/>
        <end position="15"/>
    </location>
</feature>
<evidence type="ECO:0000256" key="6">
    <source>
        <dbReference type="ARBA" id="ARBA00022750"/>
    </source>
</evidence>
<evidence type="ECO:0000256" key="10">
    <source>
        <dbReference type="ARBA" id="ARBA00023180"/>
    </source>
</evidence>
<evidence type="ECO:0000256" key="13">
    <source>
        <dbReference type="SAM" id="SignalP"/>
    </source>
</evidence>